<feature type="region of interest" description="Disordered" evidence="1">
    <location>
        <begin position="160"/>
        <end position="414"/>
    </location>
</feature>
<dbReference type="EMBL" id="LJIJ01001027">
    <property type="protein sequence ID" value="ODM93305.1"/>
    <property type="molecule type" value="Genomic_DNA"/>
</dbReference>
<feature type="compositionally biased region" description="Basic and acidic residues" evidence="1">
    <location>
        <begin position="320"/>
        <end position="343"/>
    </location>
</feature>
<protein>
    <submittedName>
        <fullName evidence="2">Uncharacterized protein</fullName>
    </submittedName>
</protein>
<accession>A0A1D2MK83</accession>
<feature type="region of interest" description="Disordered" evidence="1">
    <location>
        <begin position="92"/>
        <end position="125"/>
    </location>
</feature>
<sequence length="414" mass="43992">QGRGPEHHLRLQIEEEGLGPDPVLPPEREESVVREEDGAMRKGVGGGEGALVHPLLLPALHPQDRGLGDGIGVATEVVVLPLAPGVEVEQVGGEGGVQNRGAGHSHDQNLEGGETAPLQKEEGGGVPEVEVGAVEDALALDPKDQEVPSVTIIAHHLPSLRRSLDRNAKSKSSSSPDFRKGAKIPLMGQAPKEKETENGAASATTATSGSEALVPRKEPSPPPPPPGLVVAVEVVKGERSTSSESLSDEDSDSDEDDRRSSSQRDGFDSSQNCPKGKSGLSSASKEMDFGTSSSTGGGNGVVQRGYGAKCKAPYQKHLGPTKEAEKQRQEKQFQEDEREESLRELTISIVERERERRHRDREVGRSSSSSSGRGGGGSSRSRSRSRSNSPSPSTETVGERRRSRSGSRSPPYRF</sequence>
<feature type="compositionally biased region" description="Basic and acidic residues" evidence="1">
    <location>
        <begin position="256"/>
        <end position="267"/>
    </location>
</feature>
<reference evidence="2 3" key="1">
    <citation type="journal article" date="2016" name="Genome Biol. Evol.">
        <title>Gene Family Evolution Reflects Adaptation to Soil Environmental Stressors in the Genome of the Collembolan Orchesella cincta.</title>
        <authorList>
            <person name="Faddeeva-Vakhrusheva A."/>
            <person name="Derks M.F."/>
            <person name="Anvar S.Y."/>
            <person name="Agamennone V."/>
            <person name="Suring W."/>
            <person name="Smit S."/>
            <person name="van Straalen N.M."/>
            <person name="Roelofs D."/>
        </authorList>
    </citation>
    <scope>NUCLEOTIDE SEQUENCE [LARGE SCALE GENOMIC DNA]</scope>
    <source>
        <tissue evidence="2">Mixed pool</tissue>
    </source>
</reference>
<feature type="compositionally biased region" description="Low complexity" evidence="1">
    <location>
        <begin position="198"/>
        <end position="213"/>
    </location>
</feature>
<feature type="region of interest" description="Disordered" evidence="1">
    <location>
        <begin position="1"/>
        <end position="46"/>
    </location>
</feature>
<organism evidence="2 3">
    <name type="scientific">Orchesella cincta</name>
    <name type="common">Springtail</name>
    <name type="synonym">Podura cincta</name>
    <dbReference type="NCBI Taxonomy" id="48709"/>
    <lineage>
        <taxon>Eukaryota</taxon>
        <taxon>Metazoa</taxon>
        <taxon>Ecdysozoa</taxon>
        <taxon>Arthropoda</taxon>
        <taxon>Hexapoda</taxon>
        <taxon>Collembola</taxon>
        <taxon>Entomobryomorpha</taxon>
        <taxon>Entomobryoidea</taxon>
        <taxon>Orchesellidae</taxon>
        <taxon>Orchesellinae</taxon>
        <taxon>Orchesella</taxon>
    </lineage>
</organism>
<evidence type="ECO:0000256" key="1">
    <source>
        <dbReference type="SAM" id="MobiDB-lite"/>
    </source>
</evidence>
<dbReference type="Proteomes" id="UP000094527">
    <property type="component" value="Unassembled WGS sequence"/>
</dbReference>
<dbReference type="AlphaFoldDB" id="A0A1D2MK83"/>
<keyword evidence="3" id="KW-1185">Reference proteome</keyword>
<feature type="compositionally biased region" description="Basic and acidic residues" evidence="1">
    <location>
        <begin position="350"/>
        <end position="364"/>
    </location>
</feature>
<evidence type="ECO:0000313" key="3">
    <source>
        <dbReference type="Proteomes" id="UP000094527"/>
    </source>
</evidence>
<comment type="caution">
    <text evidence="2">The sequence shown here is derived from an EMBL/GenBank/DDBJ whole genome shotgun (WGS) entry which is preliminary data.</text>
</comment>
<gene>
    <name evidence="2" type="ORF">Ocin01_13378</name>
</gene>
<feature type="compositionally biased region" description="Acidic residues" evidence="1">
    <location>
        <begin position="246"/>
        <end position="255"/>
    </location>
</feature>
<feature type="compositionally biased region" description="Basic and acidic residues" evidence="1">
    <location>
        <begin position="1"/>
        <end position="13"/>
    </location>
</feature>
<feature type="compositionally biased region" description="Low complexity" evidence="1">
    <location>
        <begin position="386"/>
        <end position="396"/>
    </location>
</feature>
<feature type="non-terminal residue" evidence="2">
    <location>
        <position position="1"/>
    </location>
</feature>
<proteinExistence type="predicted"/>
<evidence type="ECO:0000313" key="2">
    <source>
        <dbReference type="EMBL" id="ODM93305.1"/>
    </source>
</evidence>
<name>A0A1D2MK83_ORCCI</name>
<feature type="compositionally biased region" description="Basic and acidic residues" evidence="1">
    <location>
        <begin position="26"/>
        <end position="40"/>
    </location>
</feature>